<protein>
    <submittedName>
        <fullName evidence="1">Uncharacterized protein</fullName>
    </submittedName>
</protein>
<comment type="caution">
    <text evidence="1">The sequence shown here is derived from an EMBL/GenBank/DDBJ whole genome shotgun (WGS) entry which is preliminary data.</text>
</comment>
<dbReference type="EMBL" id="JAOPHQ010001373">
    <property type="protein sequence ID" value="KAK0151228.1"/>
    <property type="molecule type" value="Genomic_DNA"/>
</dbReference>
<gene>
    <name evidence="1" type="ORF">N1851_007636</name>
</gene>
<dbReference type="Proteomes" id="UP001174136">
    <property type="component" value="Unassembled WGS sequence"/>
</dbReference>
<accession>A0AA47N2K3</accession>
<proteinExistence type="predicted"/>
<dbReference type="AlphaFoldDB" id="A0AA47N2K3"/>
<dbReference type="PANTHER" id="PTHR33480:SF5">
    <property type="entry name" value="SI:DKEY-51D8.9"/>
    <property type="match status" value="1"/>
</dbReference>
<evidence type="ECO:0000313" key="2">
    <source>
        <dbReference type="Proteomes" id="UP001174136"/>
    </source>
</evidence>
<organism evidence="1 2">
    <name type="scientific">Merluccius polli</name>
    <name type="common">Benguela hake</name>
    <name type="synonym">Merluccius cadenati</name>
    <dbReference type="NCBI Taxonomy" id="89951"/>
    <lineage>
        <taxon>Eukaryota</taxon>
        <taxon>Metazoa</taxon>
        <taxon>Chordata</taxon>
        <taxon>Craniata</taxon>
        <taxon>Vertebrata</taxon>
        <taxon>Euteleostomi</taxon>
        <taxon>Actinopterygii</taxon>
        <taxon>Neopterygii</taxon>
        <taxon>Teleostei</taxon>
        <taxon>Neoteleostei</taxon>
        <taxon>Acanthomorphata</taxon>
        <taxon>Zeiogadaria</taxon>
        <taxon>Gadariae</taxon>
        <taxon>Gadiformes</taxon>
        <taxon>Gadoidei</taxon>
        <taxon>Merlucciidae</taxon>
        <taxon>Merluccius</taxon>
    </lineage>
</organism>
<reference evidence="1" key="1">
    <citation type="journal article" date="2023" name="Front. Mar. Sci.">
        <title>A new Merluccius polli reference genome to investigate the effects of global change in West African waters.</title>
        <authorList>
            <person name="Mateo J.L."/>
            <person name="Blanco-Fernandez C."/>
            <person name="Garcia-Vazquez E."/>
            <person name="Machado-Schiaffino G."/>
        </authorList>
    </citation>
    <scope>NUCLEOTIDE SEQUENCE</scope>
    <source>
        <strain evidence="1">C29</strain>
        <tissue evidence="1">Fin</tissue>
    </source>
</reference>
<name>A0AA47N2K3_MERPO</name>
<keyword evidence="2" id="KW-1185">Reference proteome</keyword>
<sequence>MVGNAEVAESARNFSTLYDKKWNECISAGALNTLAQAKWNKPQVLPFTEDVKKLHSFLASKQKNAMSALQVEPNSRNVAILSKVTLTQVILFNRRREGEVSKMMMKLYVSRDHTQMHKDIALGLSAYEKKLCDYFQRVEICGKRGRKVPVLFAPHMVSAIDLLIEERAKCGVPMENEYLFARPAALTHYRGADCFREYAKACGAENPGTLSSTKLRKQVATLSTMLNMKENELDQLAGFLGHDI</sequence>
<dbReference type="PANTHER" id="PTHR33480">
    <property type="entry name" value="SET DOMAIN-CONTAINING PROTEIN-RELATED"/>
    <property type="match status" value="1"/>
</dbReference>
<evidence type="ECO:0000313" key="1">
    <source>
        <dbReference type="EMBL" id="KAK0151228.1"/>
    </source>
</evidence>